<evidence type="ECO:0000259" key="2">
    <source>
        <dbReference type="SMART" id="SM00829"/>
    </source>
</evidence>
<dbReference type="GO" id="GO:0016491">
    <property type="term" value="F:oxidoreductase activity"/>
    <property type="evidence" value="ECO:0007669"/>
    <property type="project" value="UniProtKB-KW"/>
</dbReference>
<name>A0A6L7G1B7_9RHOB</name>
<sequence>MTQMTAIQLTAFGGPETLRPARIDLPVPGPGQLLIRQVASSVNPVDLMIRRGGYPRVGPQDLPYVGGRDVAGHVVSLGAGVDPAWVGRAVWGHPGFERGAFADYIVLELSELSPAPQRLPLEDAGCVPLAALTAWQGLHRHGGIRAGETVLIHGGSGGVGHFAVQMARAAGARVIATASERNRALLEDLGADQVVAYDTEAFDAQLSGVDLVLDLIGGQTQARSWAVLKRGGRMISAVAPPDADQIAAHDAEGSRFFIAEPDAGDLETLAGLFDDGTLRVVISAWYPLAETAEAQRVLERGGLPGKIGLRI</sequence>
<evidence type="ECO:0000313" key="3">
    <source>
        <dbReference type="EMBL" id="MXN17845.1"/>
    </source>
</evidence>
<organism evidence="3 4">
    <name type="scientific">Pseudooceanicola albus</name>
    <dbReference type="NCBI Taxonomy" id="2692189"/>
    <lineage>
        <taxon>Bacteria</taxon>
        <taxon>Pseudomonadati</taxon>
        <taxon>Pseudomonadota</taxon>
        <taxon>Alphaproteobacteria</taxon>
        <taxon>Rhodobacterales</taxon>
        <taxon>Paracoccaceae</taxon>
        <taxon>Pseudooceanicola</taxon>
    </lineage>
</organism>
<dbReference type="PANTHER" id="PTHR11695:SF294">
    <property type="entry name" value="RETICULON-4-INTERACTING PROTEIN 1, MITOCHONDRIAL"/>
    <property type="match status" value="1"/>
</dbReference>
<dbReference type="SUPFAM" id="SSF50129">
    <property type="entry name" value="GroES-like"/>
    <property type="match status" value="1"/>
</dbReference>
<dbReference type="Gene3D" id="3.90.180.10">
    <property type="entry name" value="Medium-chain alcohol dehydrogenases, catalytic domain"/>
    <property type="match status" value="1"/>
</dbReference>
<keyword evidence="4" id="KW-1185">Reference proteome</keyword>
<evidence type="ECO:0000256" key="1">
    <source>
        <dbReference type="ARBA" id="ARBA00023002"/>
    </source>
</evidence>
<dbReference type="Pfam" id="PF13602">
    <property type="entry name" value="ADH_zinc_N_2"/>
    <property type="match status" value="1"/>
</dbReference>
<dbReference type="CDD" id="cd05289">
    <property type="entry name" value="MDR_like_2"/>
    <property type="match status" value="1"/>
</dbReference>
<dbReference type="RefSeq" id="WP_160893592.1">
    <property type="nucleotide sequence ID" value="NZ_WUMU01000006.1"/>
</dbReference>
<reference evidence="3 4" key="1">
    <citation type="submission" date="2019-12" db="EMBL/GenBank/DDBJ databases">
        <authorList>
            <person name="Li M."/>
        </authorList>
    </citation>
    <scope>NUCLEOTIDE SEQUENCE [LARGE SCALE GENOMIC DNA]</scope>
    <source>
        <strain evidence="3 4">GBMRC 2024</strain>
    </source>
</reference>
<dbReference type="PANTHER" id="PTHR11695">
    <property type="entry name" value="ALCOHOL DEHYDROGENASE RELATED"/>
    <property type="match status" value="1"/>
</dbReference>
<feature type="domain" description="Enoyl reductase (ER)" evidence="2">
    <location>
        <begin position="13"/>
        <end position="309"/>
    </location>
</feature>
<keyword evidence="1" id="KW-0560">Oxidoreductase</keyword>
<dbReference type="GO" id="GO:0008270">
    <property type="term" value="F:zinc ion binding"/>
    <property type="evidence" value="ECO:0007669"/>
    <property type="project" value="InterPro"/>
</dbReference>
<dbReference type="InterPro" id="IPR002364">
    <property type="entry name" value="Quin_OxRdtase/zeta-crystal_CS"/>
</dbReference>
<accession>A0A6L7G1B7</accession>
<dbReference type="InterPro" id="IPR050700">
    <property type="entry name" value="YIM1/Zinc_Alcohol_DH_Fams"/>
</dbReference>
<dbReference type="PROSITE" id="PS01162">
    <property type="entry name" value="QOR_ZETA_CRYSTAL"/>
    <property type="match status" value="1"/>
</dbReference>
<dbReference type="InterPro" id="IPR011032">
    <property type="entry name" value="GroES-like_sf"/>
</dbReference>
<dbReference type="InterPro" id="IPR020843">
    <property type="entry name" value="ER"/>
</dbReference>
<dbReference type="EMBL" id="WUMU01000006">
    <property type="protein sequence ID" value="MXN17845.1"/>
    <property type="molecule type" value="Genomic_DNA"/>
</dbReference>
<dbReference type="Proteomes" id="UP000477911">
    <property type="component" value="Unassembled WGS sequence"/>
</dbReference>
<dbReference type="Pfam" id="PF08240">
    <property type="entry name" value="ADH_N"/>
    <property type="match status" value="1"/>
</dbReference>
<protein>
    <submittedName>
        <fullName evidence="3">Zinc-binding dehydrogenase</fullName>
    </submittedName>
</protein>
<dbReference type="InterPro" id="IPR036291">
    <property type="entry name" value="NAD(P)-bd_dom_sf"/>
</dbReference>
<dbReference type="AlphaFoldDB" id="A0A6L7G1B7"/>
<comment type="caution">
    <text evidence="3">The sequence shown here is derived from an EMBL/GenBank/DDBJ whole genome shotgun (WGS) entry which is preliminary data.</text>
</comment>
<evidence type="ECO:0000313" key="4">
    <source>
        <dbReference type="Proteomes" id="UP000477911"/>
    </source>
</evidence>
<dbReference type="SUPFAM" id="SSF51735">
    <property type="entry name" value="NAD(P)-binding Rossmann-fold domains"/>
    <property type="match status" value="1"/>
</dbReference>
<dbReference type="SMART" id="SM00829">
    <property type="entry name" value="PKS_ER"/>
    <property type="match status" value="1"/>
</dbReference>
<gene>
    <name evidence="3" type="ORF">GR170_08365</name>
</gene>
<dbReference type="Gene3D" id="3.40.50.720">
    <property type="entry name" value="NAD(P)-binding Rossmann-like Domain"/>
    <property type="match status" value="1"/>
</dbReference>
<dbReference type="InterPro" id="IPR013154">
    <property type="entry name" value="ADH-like_N"/>
</dbReference>
<proteinExistence type="predicted"/>